<evidence type="ECO:0000313" key="2">
    <source>
        <dbReference type="Proteomes" id="UP001054821"/>
    </source>
</evidence>
<keyword evidence="2" id="KW-1185">Reference proteome</keyword>
<dbReference type="Proteomes" id="UP001054821">
    <property type="component" value="Chromosome 8"/>
</dbReference>
<accession>A0AAD4YM85</accession>
<dbReference type="AlphaFoldDB" id="A0AAD4YM85"/>
<gene>
    <name evidence="1" type="ORF">L3X38_042714</name>
</gene>
<reference evidence="1 2" key="1">
    <citation type="journal article" date="2022" name="G3 (Bethesda)">
        <title>Whole-genome sequence and methylome profiling of the almond [Prunus dulcis (Mill.) D.A. Webb] cultivar 'Nonpareil'.</title>
        <authorList>
            <person name="D'Amico-Willman K.M."/>
            <person name="Ouma W.Z."/>
            <person name="Meulia T."/>
            <person name="Sideli G.M."/>
            <person name="Gradziel T.M."/>
            <person name="Fresnedo-Ramirez J."/>
        </authorList>
    </citation>
    <scope>NUCLEOTIDE SEQUENCE [LARGE SCALE GENOMIC DNA]</scope>
    <source>
        <strain evidence="1">Clone GOH B32 T37-40</strain>
    </source>
</reference>
<protein>
    <submittedName>
        <fullName evidence="1">Uncharacterized protein</fullName>
    </submittedName>
</protein>
<name>A0AAD4YM85_PRUDU</name>
<organism evidence="1 2">
    <name type="scientific">Prunus dulcis</name>
    <name type="common">Almond</name>
    <name type="synonym">Amygdalus dulcis</name>
    <dbReference type="NCBI Taxonomy" id="3755"/>
    <lineage>
        <taxon>Eukaryota</taxon>
        <taxon>Viridiplantae</taxon>
        <taxon>Streptophyta</taxon>
        <taxon>Embryophyta</taxon>
        <taxon>Tracheophyta</taxon>
        <taxon>Spermatophyta</taxon>
        <taxon>Magnoliopsida</taxon>
        <taxon>eudicotyledons</taxon>
        <taxon>Gunneridae</taxon>
        <taxon>Pentapetalae</taxon>
        <taxon>rosids</taxon>
        <taxon>fabids</taxon>
        <taxon>Rosales</taxon>
        <taxon>Rosaceae</taxon>
        <taxon>Amygdaloideae</taxon>
        <taxon>Amygdaleae</taxon>
        <taxon>Prunus</taxon>
    </lineage>
</organism>
<evidence type="ECO:0000313" key="1">
    <source>
        <dbReference type="EMBL" id="KAI5313538.1"/>
    </source>
</evidence>
<comment type="caution">
    <text evidence="1">The sequence shown here is derived from an EMBL/GenBank/DDBJ whole genome shotgun (WGS) entry which is preliminary data.</text>
</comment>
<sequence>MALITRHCPHLKGKKSKKKTLKVTWDDSGGNDSEQNSSETANFCLIAKDDEVSSLNDDSDYDNSPSYEGLQDVRTLFEFTSILDSNLIKDTREI</sequence>
<proteinExistence type="predicted"/>
<dbReference type="EMBL" id="JAJFAZ020000008">
    <property type="protein sequence ID" value="KAI5313538.1"/>
    <property type="molecule type" value="Genomic_DNA"/>
</dbReference>